<accession>A0AAV9HDR7</accession>
<dbReference type="Proteomes" id="UP001321749">
    <property type="component" value="Unassembled WGS sequence"/>
</dbReference>
<protein>
    <submittedName>
        <fullName evidence="2">Uncharacterized protein</fullName>
    </submittedName>
</protein>
<feature type="region of interest" description="Disordered" evidence="1">
    <location>
        <begin position="1053"/>
        <end position="1075"/>
    </location>
</feature>
<comment type="caution">
    <text evidence="2">The sequence shown here is derived from an EMBL/GenBank/DDBJ whole genome shotgun (WGS) entry which is preliminary data.</text>
</comment>
<reference evidence="2" key="1">
    <citation type="journal article" date="2023" name="Mol. Phylogenet. Evol.">
        <title>Genome-scale phylogeny and comparative genomics of the fungal order Sordariales.</title>
        <authorList>
            <person name="Hensen N."/>
            <person name="Bonometti L."/>
            <person name="Westerberg I."/>
            <person name="Brannstrom I.O."/>
            <person name="Guillou S."/>
            <person name="Cros-Aarteil S."/>
            <person name="Calhoun S."/>
            <person name="Haridas S."/>
            <person name="Kuo A."/>
            <person name="Mondo S."/>
            <person name="Pangilinan J."/>
            <person name="Riley R."/>
            <person name="LaButti K."/>
            <person name="Andreopoulos B."/>
            <person name="Lipzen A."/>
            <person name="Chen C."/>
            <person name="Yan M."/>
            <person name="Daum C."/>
            <person name="Ng V."/>
            <person name="Clum A."/>
            <person name="Steindorff A."/>
            <person name="Ohm R.A."/>
            <person name="Martin F."/>
            <person name="Silar P."/>
            <person name="Natvig D.O."/>
            <person name="Lalanne C."/>
            <person name="Gautier V."/>
            <person name="Ament-Velasquez S.L."/>
            <person name="Kruys A."/>
            <person name="Hutchinson M.I."/>
            <person name="Powell A.J."/>
            <person name="Barry K."/>
            <person name="Miller A.N."/>
            <person name="Grigoriev I.V."/>
            <person name="Debuchy R."/>
            <person name="Gladieux P."/>
            <person name="Hiltunen Thoren M."/>
            <person name="Johannesson H."/>
        </authorList>
    </citation>
    <scope>NUCLEOTIDE SEQUENCE</scope>
    <source>
        <strain evidence="2">PSN324</strain>
    </source>
</reference>
<feature type="compositionally biased region" description="Basic and acidic residues" evidence="1">
    <location>
        <begin position="906"/>
        <end position="921"/>
    </location>
</feature>
<evidence type="ECO:0000256" key="1">
    <source>
        <dbReference type="SAM" id="MobiDB-lite"/>
    </source>
</evidence>
<name>A0AAV9HDR7_9PEZI</name>
<gene>
    <name evidence="2" type="ORF">QBC42DRAFT_185365</name>
</gene>
<feature type="compositionally biased region" description="Low complexity" evidence="1">
    <location>
        <begin position="1053"/>
        <end position="1063"/>
    </location>
</feature>
<feature type="compositionally biased region" description="Polar residues" evidence="1">
    <location>
        <begin position="171"/>
        <end position="183"/>
    </location>
</feature>
<dbReference type="AlphaFoldDB" id="A0AAV9HDR7"/>
<feature type="region of interest" description="Disordered" evidence="1">
    <location>
        <begin position="966"/>
        <end position="994"/>
    </location>
</feature>
<sequence length="1128" mass="123500">MARAPEIRRRTKRLLRSLSNLQDDDCTITPQTLLAAKYLLRVNSKCYCVNVTDPDMLDDLTFWCPRTELPNFVVSQLEAQQLTHPDSDFVLVPPIVSVVILSAYPPEPEGRDWPTLFRWYSKETHRHYCLFAYVRFKMGRKSYTVAELLAFRDKQPGTPSGLSALAENPELGNSDSSSGSKVGTLSKEKNRSSTSSDEILFKGTLSRRGLPRDSSRDQSSSEPARAPVRELHRESIRDQIQEVSRTATRENIRETVRDIGRGQYIMQDASRSTEWKYRGRSDSETPVVEPIQAPGGVSAQKSEGFQRFYKAVVSPTHVRVTAGGRIVPNTRGPPSPTVKRTTDAPALESQGLVDKTLHTKAPMNQPGVGQHIPIMPQFLPGYPPGFQPIQTPVSFMPLALGPHVPPGFAFPQAPANAVQGLPSFPADGALKDMHNTKPGDVQAEGCVPDDKQDKLKISPPEFFDYTKPYYYNGQIIYPVSAFQPSMGNGLGAPLASTMMPIPMISGPMGVAHQIPAQMMRPQPGGMSASTMTVPPFGHQSQHGGPVIPTNVAPAIPANTNFNAPTAPPPSSIKLSDITRKQIISFKSALRYHEDQMQYNRHQIDEKEMEQKIQSCKEHIARFEATLKSQIEYEETLQRQHAMDQAKGEMKPSHAGASTQLVPYAGQNATAAQAESDEAFKRRFVQGCQGINGNMSESNKAVFRGAADPTRRSFEELFKKSSFSTEAALAPVFEPSRRDPSPPKEQHDTEQKLMAAASWNIVDAVTAEQERLSRSFTVPYAQPASYTDSRTSAMANIGKITHSRIASQSTTSCNSRASYGVPYLLGTLPKGCNPRDATDYDYVYHRPLNDDEQRARFLYWGKAPKSATRGLPKFDGKHFYPPSPIKEGSPDSSETEIVARRVPTARPEAENEFRQTKSDSDPFRPLTPVYSSDSKALTLHASEDGYTMIRHTRNSSFDTQVLTAEDLAGDENGGDHNTAGAGHKYEASTDAASVGSFERRPERLGYAPTLNPDPRFDLAFGANVLLTKGLTSSALSSTMAQGLLHHYAGHATASLSPSLSPSVSKNQSGSGRDVASPVKMGVELGDVSDGGSVLISQGPEKVGENCPPNSVVSSLKEHHKVTTTFDLQG</sequence>
<feature type="region of interest" description="Disordered" evidence="1">
    <location>
        <begin position="275"/>
        <end position="299"/>
    </location>
</feature>
<evidence type="ECO:0000313" key="2">
    <source>
        <dbReference type="EMBL" id="KAK4458682.1"/>
    </source>
</evidence>
<dbReference type="EMBL" id="MU865060">
    <property type="protein sequence ID" value="KAK4458682.1"/>
    <property type="molecule type" value="Genomic_DNA"/>
</dbReference>
<organism evidence="2 3">
    <name type="scientific">Cladorrhinum samala</name>
    <dbReference type="NCBI Taxonomy" id="585594"/>
    <lineage>
        <taxon>Eukaryota</taxon>
        <taxon>Fungi</taxon>
        <taxon>Dikarya</taxon>
        <taxon>Ascomycota</taxon>
        <taxon>Pezizomycotina</taxon>
        <taxon>Sordariomycetes</taxon>
        <taxon>Sordariomycetidae</taxon>
        <taxon>Sordariales</taxon>
        <taxon>Podosporaceae</taxon>
        <taxon>Cladorrhinum</taxon>
    </lineage>
</organism>
<feature type="region of interest" description="Disordered" evidence="1">
    <location>
        <begin position="870"/>
        <end position="928"/>
    </location>
</feature>
<feature type="compositionally biased region" description="Basic and acidic residues" evidence="1">
    <location>
        <begin position="734"/>
        <end position="750"/>
    </location>
</feature>
<feature type="region of interest" description="Disordered" evidence="1">
    <location>
        <begin position="731"/>
        <end position="750"/>
    </location>
</feature>
<keyword evidence="3" id="KW-1185">Reference proteome</keyword>
<evidence type="ECO:0000313" key="3">
    <source>
        <dbReference type="Proteomes" id="UP001321749"/>
    </source>
</evidence>
<feature type="region of interest" description="Disordered" evidence="1">
    <location>
        <begin position="157"/>
        <end position="237"/>
    </location>
</feature>
<feature type="region of interest" description="Disordered" evidence="1">
    <location>
        <begin position="324"/>
        <end position="349"/>
    </location>
</feature>
<reference evidence="2" key="2">
    <citation type="submission" date="2023-06" db="EMBL/GenBank/DDBJ databases">
        <authorList>
            <consortium name="Lawrence Berkeley National Laboratory"/>
            <person name="Mondo S.J."/>
            <person name="Hensen N."/>
            <person name="Bonometti L."/>
            <person name="Westerberg I."/>
            <person name="Brannstrom I.O."/>
            <person name="Guillou S."/>
            <person name="Cros-Aarteil S."/>
            <person name="Calhoun S."/>
            <person name="Haridas S."/>
            <person name="Kuo A."/>
            <person name="Pangilinan J."/>
            <person name="Riley R."/>
            <person name="Labutti K."/>
            <person name="Andreopoulos B."/>
            <person name="Lipzen A."/>
            <person name="Chen C."/>
            <person name="Yanf M."/>
            <person name="Daum C."/>
            <person name="Ng V."/>
            <person name="Clum A."/>
            <person name="Steindorff A."/>
            <person name="Ohm R."/>
            <person name="Martin F."/>
            <person name="Silar P."/>
            <person name="Natvig D."/>
            <person name="Lalanne C."/>
            <person name="Gautier V."/>
            <person name="Ament-Velasquez S.L."/>
            <person name="Kruys A."/>
            <person name="Hutchinson M.I."/>
            <person name="Powell A.J."/>
            <person name="Barry K."/>
            <person name="Miller A.N."/>
            <person name="Grigoriev I.V."/>
            <person name="Debuchy R."/>
            <person name="Gladieux P."/>
            <person name="Thoren M.H."/>
            <person name="Johannesson H."/>
        </authorList>
    </citation>
    <scope>NUCLEOTIDE SEQUENCE</scope>
    <source>
        <strain evidence="2">PSN324</strain>
    </source>
</reference>
<proteinExistence type="predicted"/>
<feature type="compositionally biased region" description="Basic and acidic residues" evidence="1">
    <location>
        <begin position="227"/>
        <end position="237"/>
    </location>
</feature>